<dbReference type="SUPFAM" id="SSF82771">
    <property type="entry name" value="GIY-YIG endonuclease"/>
    <property type="match status" value="1"/>
</dbReference>
<dbReference type="GO" id="GO:0009381">
    <property type="term" value="F:excinuclease ABC activity"/>
    <property type="evidence" value="ECO:0007669"/>
    <property type="project" value="UniProtKB-UniRule"/>
</dbReference>
<dbReference type="GO" id="GO:0003677">
    <property type="term" value="F:DNA binding"/>
    <property type="evidence" value="ECO:0007669"/>
    <property type="project" value="UniProtKB-UniRule"/>
</dbReference>
<dbReference type="PROSITE" id="PS50164">
    <property type="entry name" value="GIY_YIG"/>
    <property type="match status" value="1"/>
</dbReference>
<keyword evidence="6 7" id="KW-0742">SOS response</keyword>
<dbReference type="PROSITE" id="PS50165">
    <property type="entry name" value="UVRC"/>
    <property type="match status" value="1"/>
</dbReference>
<dbReference type="Pfam" id="PF22920">
    <property type="entry name" value="UvrC_RNaseH"/>
    <property type="match status" value="1"/>
</dbReference>
<comment type="function">
    <text evidence="7">The UvrABC repair system catalyzes the recognition and processing of DNA lesions. UvrC both incises the 5' and 3' sides of the lesion. The N-terminal half is responsible for the 3' incision and the C-terminal half is responsible for the 5' incision.</text>
</comment>
<dbReference type="NCBIfam" id="NF001824">
    <property type="entry name" value="PRK00558.1-5"/>
    <property type="match status" value="1"/>
</dbReference>
<keyword evidence="12" id="KW-1185">Reference proteome</keyword>
<comment type="caution">
    <text evidence="11">The sequence shown here is derived from an EMBL/GenBank/DDBJ whole genome shotgun (WGS) entry which is preliminary data.</text>
</comment>
<dbReference type="InterPro" id="IPR036876">
    <property type="entry name" value="UVR_dom_sf"/>
</dbReference>
<dbReference type="GO" id="GO:0009432">
    <property type="term" value="P:SOS response"/>
    <property type="evidence" value="ECO:0007669"/>
    <property type="project" value="UniProtKB-UniRule"/>
</dbReference>
<dbReference type="InterPro" id="IPR035901">
    <property type="entry name" value="GIY-YIG_endonuc_sf"/>
</dbReference>
<dbReference type="RefSeq" id="WP_117967866.1">
    <property type="nucleotide sequence ID" value="NZ_JAJEQM010000005.1"/>
</dbReference>
<evidence type="ECO:0000256" key="5">
    <source>
        <dbReference type="ARBA" id="ARBA00023204"/>
    </source>
</evidence>
<evidence type="ECO:0000256" key="6">
    <source>
        <dbReference type="ARBA" id="ARBA00023236"/>
    </source>
</evidence>
<dbReference type="PROSITE" id="PS50151">
    <property type="entry name" value="UVR"/>
    <property type="match status" value="1"/>
</dbReference>
<evidence type="ECO:0000256" key="1">
    <source>
        <dbReference type="ARBA" id="ARBA00022490"/>
    </source>
</evidence>
<dbReference type="InterPro" id="IPR047296">
    <property type="entry name" value="GIY-YIG_UvrC_Cho"/>
</dbReference>
<dbReference type="InterPro" id="IPR000305">
    <property type="entry name" value="GIY-YIG_endonuc"/>
</dbReference>
<comment type="subunit">
    <text evidence="7">Interacts with UvrB in an incision complex.</text>
</comment>
<dbReference type="InterPro" id="IPR001943">
    <property type="entry name" value="UVR_dom"/>
</dbReference>
<dbReference type="SMART" id="SM00465">
    <property type="entry name" value="GIYc"/>
    <property type="match status" value="1"/>
</dbReference>
<dbReference type="Gene3D" id="3.30.420.340">
    <property type="entry name" value="UvrC, RNAse H endonuclease domain"/>
    <property type="match status" value="1"/>
</dbReference>
<reference evidence="11 12" key="1">
    <citation type="submission" date="2021-10" db="EMBL/GenBank/DDBJ databases">
        <title>Anaerobic single-cell dispensing facilitates the cultivation of human gut bacteria.</title>
        <authorList>
            <person name="Afrizal A."/>
        </authorList>
    </citation>
    <scope>NUCLEOTIDE SEQUENCE [LARGE SCALE GENOMIC DNA]</scope>
    <source>
        <strain evidence="11 12">CLA-AA-H232</strain>
    </source>
</reference>
<evidence type="ECO:0000256" key="4">
    <source>
        <dbReference type="ARBA" id="ARBA00022881"/>
    </source>
</evidence>
<feature type="domain" description="UvrC family homology region profile" evidence="10">
    <location>
        <begin position="256"/>
        <end position="498"/>
    </location>
</feature>
<dbReference type="Pfam" id="PF01541">
    <property type="entry name" value="GIY-YIG"/>
    <property type="match status" value="1"/>
</dbReference>
<dbReference type="GO" id="GO:0006289">
    <property type="term" value="P:nucleotide-excision repair"/>
    <property type="evidence" value="ECO:0007669"/>
    <property type="project" value="UniProtKB-UniRule"/>
</dbReference>
<sequence>MFDLEQELKNLPEDPGVYIMHDKDDKIIYVGKAKILKNRVRQYFQKNSNHTPKVLAMVSNVAYFEYIVTDSETEALALECNLIKKHRPKYNILLKDDKHYPYIKVTINEPYPKVLKVRRLLKDGAKYYGPYVSGITIKNTLELVQKLFKPPTCHRKFPDDIRKGRPCLNYHINNCFAPCTGKVSKEEYRQVFFNICRFLDGNHKELIAELTEQMMKASQNMEYEKAADLRDKIQAVKDIEEHQKIINTDKQNDKDVIALAREESVAFCEVFFIRNGKVIGRESYKIDNTQHSTNEEILTDFVKQFYQNSEFIPEEILTEYEVDDSEAIMKWLSGIRKRKVTIAMPKRGEKLHLVEMVRKNADIALGNYKIKVMKEREKNTVLDMMQEQLRLEKRPYRIEAYDISNIQGTDNVGAMVVFENGKPAKRKYRIFKIKSFEGADDYAAMREVIYRRFRHALEEEEQVEKGTLLKRNAKFLPLPDLILLDGGKGHLNVITELLDMIEVDIETFGMVKNDKHRTRGLVSKNGEIELSATSPVFKLITHIQDEVHDTAISYHRKLRGKINSELDKINGIGEKRRKALLTTFKTIDKIKEATLDELLNVKEMDSKSAQSVYDYFRRNSDV</sequence>
<organism evidence="11 12">
    <name type="scientific">Hominilimicola fabiformis</name>
    <dbReference type="NCBI Taxonomy" id="2885356"/>
    <lineage>
        <taxon>Bacteria</taxon>
        <taxon>Bacillati</taxon>
        <taxon>Bacillota</taxon>
        <taxon>Clostridia</taxon>
        <taxon>Eubacteriales</taxon>
        <taxon>Oscillospiraceae</taxon>
        <taxon>Hominilimicola</taxon>
    </lineage>
</organism>
<dbReference type="InterPro" id="IPR038476">
    <property type="entry name" value="UvrC_RNase_H_dom_sf"/>
</dbReference>
<dbReference type="Gene3D" id="4.10.860.10">
    <property type="entry name" value="UVR domain"/>
    <property type="match status" value="1"/>
</dbReference>
<dbReference type="InterPro" id="IPR050066">
    <property type="entry name" value="UvrABC_protein_C"/>
</dbReference>
<dbReference type="PANTHER" id="PTHR30562:SF1">
    <property type="entry name" value="UVRABC SYSTEM PROTEIN C"/>
    <property type="match status" value="1"/>
</dbReference>
<feature type="domain" description="GIY-YIG" evidence="9">
    <location>
        <begin position="13"/>
        <end position="92"/>
    </location>
</feature>
<dbReference type="InterPro" id="IPR001162">
    <property type="entry name" value="UvrC_RNase_H_dom"/>
</dbReference>
<dbReference type="FunFam" id="3.40.1440.10:FF:000001">
    <property type="entry name" value="UvrABC system protein C"/>
    <property type="match status" value="1"/>
</dbReference>
<comment type="subcellular location">
    <subcellularLocation>
        <location evidence="7">Cytoplasm</location>
    </subcellularLocation>
</comment>
<keyword evidence="3 7" id="KW-0228">DNA excision</keyword>
<dbReference type="InterPro" id="IPR010994">
    <property type="entry name" value="RuvA_2-like"/>
</dbReference>
<keyword evidence="1 7" id="KW-0963">Cytoplasm</keyword>
<dbReference type="PANTHER" id="PTHR30562">
    <property type="entry name" value="UVRC/OXIDOREDUCTASE"/>
    <property type="match status" value="1"/>
</dbReference>
<evidence type="ECO:0000259" key="10">
    <source>
        <dbReference type="PROSITE" id="PS50165"/>
    </source>
</evidence>
<evidence type="ECO:0000259" key="9">
    <source>
        <dbReference type="PROSITE" id="PS50164"/>
    </source>
</evidence>
<keyword evidence="2 7" id="KW-0227">DNA damage</keyword>
<dbReference type="CDD" id="cd10434">
    <property type="entry name" value="GIY-YIG_UvrC_Cho"/>
    <property type="match status" value="1"/>
</dbReference>
<dbReference type="AlphaFoldDB" id="A0AAE3J932"/>
<evidence type="ECO:0000256" key="7">
    <source>
        <dbReference type="HAMAP-Rule" id="MF_00203"/>
    </source>
</evidence>
<dbReference type="GO" id="GO:0005737">
    <property type="term" value="C:cytoplasm"/>
    <property type="evidence" value="ECO:0007669"/>
    <property type="project" value="UniProtKB-SubCell"/>
</dbReference>
<proteinExistence type="inferred from homology"/>
<dbReference type="GO" id="GO:0009380">
    <property type="term" value="C:excinuclease repair complex"/>
    <property type="evidence" value="ECO:0007669"/>
    <property type="project" value="InterPro"/>
</dbReference>
<dbReference type="HAMAP" id="MF_00203">
    <property type="entry name" value="UvrC"/>
    <property type="match status" value="1"/>
</dbReference>
<dbReference type="Pfam" id="PF08459">
    <property type="entry name" value="UvrC_RNaseH_dom"/>
    <property type="match status" value="1"/>
</dbReference>
<dbReference type="Proteomes" id="UP001198242">
    <property type="component" value="Unassembled WGS sequence"/>
</dbReference>
<accession>A0AAE3J932</accession>
<evidence type="ECO:0000259" key="8">
    <source>
        <dbReference type="PROSITE" id="PS50151"/>
    </source>
</evidence>
<evidence type="ECO:0000256" key="2">
    <source>
        <dbReference type="ARBA" id="ARBA00022763"/>
    </source>
</evidence>
<gene>
    <name evidence="7 11" type="primary">uvrC</name>
    <name evidence="11" type="ORF">LKE05_04975</name>
</gene>
<comment type="similarity">
    <text evidence="7">Belongs to the UvrC family.</text>
</comment>
<feature type="domain" description="UVR" evidence="8">
    <location>
        <begin position="204"/>
        <end position="239"/>
    </location>
</feature>
<dbReference type="SUPFAM" id="SSF46600">
    <property type="entry name" value="C-terminal UvrC-binding domain of UvrB"/>
    <property type="match status" value="1"/>
</dbReference>
<name>A0AAE3J932_9FIRM</name>
<protein>
    <recommendedName>
        <fullName evidence="7">UvrABC system protein C</fullName>
        <shortName evidence="7">Protein UvrC</shortName>
    </recommendedName>
    <alternativeName>
        <fullName evidence="7">Excinuclease ABC subunit C</fullName>
    </alternativeName>
</protein>
<dbReference type="Pfam" id="PF02151">
    <property type="entry name" value="UVR"/>
    <property type="match status" value="1"/>
</dbReference>
<keyword evidence="5 7" id="KW-0234">DNA repair</keyword>
<dbReference type="Gene3D" id="3.40.1440.10">
    <property type="entry name" value="GIY-YIG endonuclease"/>
    <property type="match status" value="1"/>
</dbReference>
<dbReference type="Gene3D" id="1.10.150.20">
    <property type="entry name" value="5' to 3' exonuclease, C-terminal subdomain"/>
    <property type="match status" value="1"/>
</dbReference>
<evidence type="ECO:0000313" key="12">
    <source>
        <dbReference type="Proteomes" id="UP001198242"/>
    </source>
</evidence>
<dbReference type="EMBL" id="JAJEQM010000005">
    <property type="protein sequence ID" value="MCC2210142.1"/>
    <property type="molecule type" value="Genomic_DNA"/>
</dbReference>
<dbReference type="SUPFAM" id="SSF47781">
    <property type="entry name" value="RuvA domain 2-like"/>
    <property type="match status" value="1"/>
</dbReference>
<keyword evidence="4 7" id="KW-0267">Excision nuclease</keyword>
<dbReference type="NCBIfam" id="TIGR00194">
    <property type="entry name" value="uvrC"/>
    <property type="match status" value="1"/>
</dbReference>
<dbReference type="InterPro" id="IPR004791">
    <property type="entry name" value="UvrC"/>
</dbReference>
<dbReference type="Pfam" id="PF14520">
    <property type="entry name" value="HHH_5"/>
    <property type="match status" value="1"/>
</dbReference>
<evidence type="ECO:0000256" key="3">
    <source>
        <dbReference type="ARBA" id="ARBA00022769"/>
    </source>
</evidence>
<evidence type="ECO:0000313" key="11">
    <source>
        <dbReference type="EMBL" id="MCC2210142.1"/>
    </source>
</evidence>